<feature type="region of interest" description="Disordered" evidence="1">
    <location>
        <begin position="1"/>
        <end position="20"/>
    </location>
</feature>
<proteinExistence type="predicted"/>
<gene>
    <name evidence="2" type="ORF">BDK51DRAFT_46825</name>
</gene>
<organism evidence="2 3">
    <name type="scientific">Blyttiomyces helicus</name>
    <dbReference type="NCBI Taxonomy" id="388810"/>
    <lineage>
        <taxon>Eukaryota</taxon>
        <taxon>Fungi</taxon>
        <taxon>Fungi incertae sedis</taxon>
        <taxon>Chytridiomycota</taxon>
        <taxon>Chytridiomycota incertae sedis</taxon>
        <taxon>Chytridiomycetes</taxon>
        <taxon>Chytridiomycetes incertae sedis</taxon>
        <taxon>Blyttiomyces</taxon>
    </lineage>
</organism>
<dbReference type="PANTHER" id="PTHR43123">
    <property type="entry name" value="POLYSACCHARIDE DEACETYLASE-RELATED"/>
    <property type="match status" value="1"/>
</dbReference>
<dbReference type="Proteomes" id="UP000269721">
    <property type="component" value="Unassembled WGS sequence"/>
</dbReference>
<dbReference type="Gene3D" id="3.20.20.370">
    <property type="entry name" value="Glycoside hydrolase/deacetylase"/>
    <property type="match status" value="2"/>
</dbReference>
<accession>A0A4P9W4Q6</accession>
<name>A0A4P9W4Q6_9FUNG</name>
<dbReference type="EMBL" id="KZ998361">
    <property type="protein sequence ID" value="RKO86245.1"/>
    <property type="molecule type" value="Genomic_DNA"/>
</dbReference>
<protein>
    <submittedName>
        <fullName evidence="2">Uncharacterized protein</fullName>
    </submittedName>
</protein>
<evidence type="ECO:0000313" key="2">
    <source>
        <dbReference type="EMBL" id="RKO86245.1"/>
    </source>
</evidence>
<evidence type="ECO:0000256" key="1">
    <source>
        <dbReference type="SAM" id="MobiDB-lite"/>
    </source>
</evidence>
<dbReference type="AlphaFoldDB" id="A0A4P9W4Q6"/>
<reference evidence="3" key="1">
    <citation type="journal article" date="2018" name="Nat. Microbiol.">
        <title>Leveraging single-cell genomics to expand the fungal tree of life.</title>
        <authorList>
            <person name="Ahrendt S.R."/>
            <person name="Quandt C.A."/>
            <person name="Ciobanu D."/>
            <person name="Clum A."/>
            <person name="Salamov A."/>
            <person name="Andreopoulos B."/>
            <person name="Cheng J.F."/>
            <person name="Woyke T."/>
            <person name="Pelin A."/>
            <person name="Henrissat B."/>
            <person name="Reynolds N.K."/>
            <person name="Benny G.L."/>
            <person name="Smith M.E."/>
            <person name="James T.Y."/>
            <person name="Grigoriev I.V."/>
        </authorList>
    </citation>
    <scope>NUCLEOTIDE SEQUENCE [LARGE SCALE GENOMIC DNA]</scope>
</reference>
<feature type="compositionally biased region" description="Polar residues" evidence="1">
    <location>
        <begin position="270"/>
        <end position="291"/>
    </location>
</feature>
<evidence type="ECO:0000313" key="3">
    <source>
        <dbReference type="Proteomes" id="UP000269721"/>
    </source>
</evidence>
<dbReference type="PANTHER" id="PTHR43123:SF1">
    <property type="entry name" value="POLYSACCHARIDE DEACETYLASE-RELATED"/>
    <property type="match status" value="1"/>
</dbReference>
<feature type="region of interest" description="Disordered" evidence="1">
    <location>
        <begin position="113"/>
        <end position="149"/>
    </location>
</feature>
<keyword evidence="3" id="KW-1185">Reference proteome</keyword>
<feature type="region of interest" description="Disordered" evidence="1">
    <location>
        <begin position="267"/>
        <end position="326"/>
    </location>
</feature>
<sequence>MAQGQQQSNPVVAGNRNSHNNCETTSQLLLNQRKVNFSNIIFRHRLNPTRPPVICRTPPWQTVSHLSSPNPNKNFEDRDLVGYSSVQPDLQWPNGAKLANSFVVTFEESKMTRCSGGKGESTVSNLNGEPSADALHPTPQSPGYSSPTGFTENLTDALDTLLAEGRASAPKLMSIGLHCRLAGRPDRVYALARSSTMSKVTLTCGSAPGSRLRTIGGASSRLRNEGTHFDATLPSQPRGTLIFSRWKTHKNEQDAVEEGRLLPVRFRFSGSGTEPATSRATRTSGKATRNGSKAPHRINGTASLPPPTHAGTPSSAPAASQRAHAT</sequence>
<dbReference type="OrthoDB" id="9970124at2759"/>